<name>A0ABP8YDI3_9MICO</name>
<dbReference type="RefSeq" id="WP_345503778.1">
    <property type="nucleotide sequence ID" value="NZ_BAABLO010000011.1"/>
</dbReference>
<evidence type="ECO:0000313" key="3">
    <source>
        <dbReference type="Proteomes" id="UP001500556"/>
    </source>
</evidence>
<dbReference type="Proteomes" id="UP001500556">
    <property type="component" value="Unassembled WGS sequence"/>
</dbReference>
<feature type="transmembrane region" description="Helical" evidence="1">
    <location>
        <begin position="17"/>
        <end position="41"/>
    </location>
</feature>
<keyword evidence="1" id="KW-0472">Membrane</keyword>
<comment type="caution">
    <text evidence="2">The sequence shown here is derived from an EMBL/GenBank/DDBJ whole genome shotgun (WGS) entry which is preliminary data.</text>
</comment>
<keyword evidence="3" id="KW-1185">Reference proteome</keyword>
<gene>
    <name evidence="2" type="ORF">GCM10025782_25320</name>
</gene>
<proteinExistence type="predicted"/>
<feature type="transmembrane region" description="Helical" evidence="1">
    <location>
        <begin position="181"/>
        <end position="200"/>
    </location>
</feature>
<keyword evidence="1" id="KW-0812">Transmembrane</keyword>
<organism evidence="2 3">
    <name type="scientific">Pedococcus ginsenosidimutans</name>
    <dbReference type="NCBI Taxonomy" id="490570"/>
    <lineage>
        <taxon>Bacteria</taxon>
        <taxon>Bacillati</taxon>
        <taxon>Actinomycetota</taxon>
        <taxon>Actinomycetes</taxon>
        <taxon>Micrococcales</taxon>
        <taxon>Intrasporangiaceae</taxon>
        <taxon>Pedococcus</taxon>
    </lineage>
</organism>
<feature type="transmembrane region" description="Helical" evidence="1">
    <location>
        <begin position="53"/>
        <end position="74"/>
    </location>
</feature>
<evidence type="ECO:0000256" key="1">
    <source>
        <dbReference type="SAM" id="Phobius"/>
    </source>
</evidence>
<dbReference type="EMBL" id="BAABLO010000011">
    <property type="protein sequence ID" value="GAA4726021.1"/>
    <property type="molecule type" value="Genomic_DNA"/>
</dbReference>
<feature type="transmembrane region" description="Helical" evidence="1">
    <location>
        <begin position="236"/>
        <end position="255"/>
    </location>
</feature>
<evidence type="ECO:0000313" key="2">
    <source>
        <dbReference type="EMBL" id="GAA4726021.1"/>
    </source>
</evidence>
<feature type="transmembrane region" description="Helical" evidence="1">
    <location>
        <begin position="143"/>
        <end position="169"/>
    </location>
</feature>
<sequence>MYATLAPAEHFDSPGRLAVIALVVLVLAAVQSVFGVGLLVFGTPTLLLMGLPFPVVLGCLLPCSIVVSTAQVATSGGLTLEPIRRTFLRLTAPAVVAGTVVALALGAKLDLRLLVGSMLLLTAALRVSEGVRARISAVVTRRLGVFALALGVLHGLTNLGGGVLTVIVASAYRDKADVRRHIAFCYGLMAVLQLAVVELTTPPGIPLYLYLALPAVALASYWLVGRLLFRMAGQTAYQGLLTVLIGGFGAVLVATA</sequence>
<accession>A0ABP8YDI3</accession>
<keyword evidence="1" id="KW-1133">Transmembrane helix</keyword>
<feature type="transmembrane region" description="Helical" evidence="1">
    <location>
        <begin position="86"/>
        <end position="107"/>
    </location>
</feature>
<feature type="transmembrane region" description="Helical" evidence="1">
    <location>
        <begin position="207"/>
        <end position="224"/>
    </location>
</feature>
<evidence type="ECO:0008006" key="4">
    <source>
        <dbReference type="Google" id="ProtNLM"/>
    </source>
</evidence>
<reference evidence="3" key="1">
    <citation type="journal article" date="2019" name="Int. J. Syst. Evol. Microbiol.">
        <title>The Global Catalogue of Microorganisms (GCM) 10K type strain sequencing project: providing services to taxonomists for standard genome sequencing and annotation.</title>
        <authorList>
            <consortium name="The Broad Institute Genomics Platform"/>
            <consortium name="The Broad Institute Genome Sequencing Center for Infectious Disease"/>
            <person name="Wu L."/>
            <person name="Ma J."/>
        </authorList>
    </citation>
    <scope>NUCLEOTIDE SEQUENCE [LARGE SCALE GENOMIC DNA]</scope>
    <source>
        <strain evidence="3">JCM 18961</strain>
    </source>
</reference>
<protein>
    <recommendedName>
        <fullName evidence="4">Membrane transporter protein</fullName>
    </recommendedName>
</protein>